<feature type="transmembrane region" description="Helical" evidence="6">
    <location>
        <begin position="545"/>
        <end position="568"/>
    </location>
</feature>
<dbReference type="PANTHER" id="PTHR23506">
    <property type="entry name" value="GH10249P"/>
    <property type="match status" value="1"/>
</dbReference>
<comment type="subcellular location">
    <subcellularLocation>
        <location evidence="1">Membrane</location>
        <topology evidence="1">Multi-pass membrane protein</topology>
    </subcellularLocation>
</comment>
<evidence type="ECO:0000259" key="7">
    <source>
        <dbReference type="PROSITE" id="PS50850"/>
    </source>
</evidence>
<feature type="transmembrane region" description="Helical" evidence="6">
    <location>
        <begin position="655"/>
        <end position="677"/>
    </location>
</feature>
<organism evidence="8 9">
    <name type="scientific">Vibrio sinaloensis DSM 21326</name>
    <dbReference type="NCBI Taxonomy" id="945550"/>
    <lineage>
        <taxon>Bacteria</taxon>
        <taxon>Pseudomonadati</taxon>
        <taxon>Pseudomonadota</taxon>
        <taxon>Gammaproteobacteria</taxon>
        <taxon>Vibrionales</taxon>
        <taxon>Vibrionaceae</taxon>
        <taxon>Vibrio</taxon>
        <taxon>Vibrio oreintalis group</taxon>
    </lineage>
</organism>
<dbReference type="PROSITE" id="PS50850">
    <property type="entry name" value="MFS"/>
    <property type="match status" value="1"/>
</dbReference>
<dbReference type="EMBL" id="AEVT01000058">
    <property type="protein sequence ID" value="EGA70432.1"/>
    <property type="molecule type" value="Genomic_DNA"/>
</dbReference>
<dbReference type="InterPro" id="IPR036259">
    <property type="entry name" value="MFS_trans_sf"/>
</dbReference>
<dbReference type="GeneID" id="95569011"/>
<accession>E8M5Y2</accession>
<dbReference type="InterPro" id="IPR005829">
    <property type="entry name" value="Sugar_transporter_CS"/>
</dbReference>
<dbReference type="GO" id="GO:0016020">
    <property type="term" value="C:membrane"/>
    <property type="evidence" value="ECO:0007669"/>
    <property type="project" value="UniProtKB-SubCell"/>
</dbReference>
<dbReference type="InterPro" id="IPR020846">
    <property type="entry name" value="MFS_dom"/>
</dbReference>
<feature type="transmembrane region" description="Helical" evidence="6">
    <location>
        <begin position="161"/>
        <end position="184"/>
    </location>
</feature>
<proteinExistence type="predicted"/>
<protein>
    <recommendedName>
        <fullName evidence="7">Major facilitator superfamily (MFS) profile domain-containing protein</fullName>
    </recommendedName>
</protein>
<reference evidence="8 9" key="1">
    <citation type="journal article" date="2012" name="Int. J. Syst. Evol. Microbiol.">
        <title>Vibrio caribbeanicus sp. nov., isolated from the marine sponge Scleritoderma cyanea.</title>
        <authorList>
            <person name="Hoffmann M."/>
            <person name="Monday S.R."/>
            <person name="Allard M.W."/>
            <person name="Strain E.A."/>
            <person name="Whittaker P."/>
            <person name="Naum M."/>
            <person name="McCarthy P.J."/>
            <person name="Lopez J.V."/>
            <person name="Fischer M."/>
            <person name="Brown E.W."/>
        </authorList>
    </citation>
    <scope>NUCLEOTIDE SEQUENCE [LARGE SCALE GENOMIC DNA]</scope>
    <source>
        <strain evidence="9">DSMZ 21326</strain>
    </source>
</reference>
<feature type="transmembrane region" description="Helical" evidence="6">
    <location>
        <begin position="608"/>
        <end position="631"/>
    </location>
</feature>
<sequence length="849" mass="93725">MASNTRQERTSFFSLRVKLVLAIVAVLLFSNGLNSTLNYLNFDKRLTQTSDSTYQVVLDETDSDIRQAMSLGLPLSAISNIQSLLDRRLSLVNGISRIQVVNNQGDVLYSSGERTFTDERVISAPISNTFNVIEGELQLYYQVDYLNQIKASLLSQQSVNALLWILVASCIGYFGIYIGLDFLFKKIKHTHLALSNSLSSDKERISNAYLQFFDNHGKNQWHKFRAKFFPLLIIGLAIVLTVVSNLGSSYQALHQFSSIYEDQLEQKSAIIGDTLSSMIQRLLEQGVPLHRLNGLENEFAHYLNQHPELLSIELAKDGQPLYQYPTQDSDVITGSSSVLPLDASQAVELTLVTDTNIIPQMIEESIMDMLTVLIASGLVVIEIILFVCNFMIIKPWHQIKQSLRDVYLGSYTWVTKVTSNDELGRILKSINEQVKKNSSTTHPKETKLQDYRFIRLPLFMLVFAEAASLAFFPNFVASLASDQSWIPSNLLTSLPISLFMFCWALSLPFAGYWSDKVGRRKSLVTGGVITSLGLAATAVCSNIEMLLVARAFTAVGYGIVFISAQGYITDTTSTHNRTKGMSTFLSAFFSGSLCGAAIGGILADKLGYSVTFLLASVMAMFSVVFVMTFFAKGSANAQSTPVKLNDFKVLLSNKYFALITFCSAIPAKIILTGFLYYLCPVYLQFLGESSAVSGRVMMTYGLAIIVISPLSAMLVDKWNSKINFIVFGGFLSALALLNIMILPGTVGLLLIVIMIGIAHGISVSPQIPLVMDLLSHEGLDKGKTIGIFRLTERIGNVAGPVLAGLCLSVFGFEATFILFGLTLMVSSIILICFYNLFTKRDRTRMEAVE</sequence>
<evidence type="ECO:0000256" key="4">
    <source>
        <dbReference type="ARBA" id="ARBA00022989"/>
    </source>
</evidence>
<feature type="transmembrane region" description="Helical" evidence="6">
    <location>
        <begin position="453"/>
        <end position="472"/>
    </location>
</feature>
<evidence type="ECO:0000313" key="8">
    <source>
        <dbReference type="EMBL" id="EGA70432.1"/>
    </source>
</evidence>
<dbReference type="AlphaFoldDB" id="E8M5Y2"/>
<dbReference type="Gene3D" id="1.20.1250.20">
    <property type="entry name" value="MFS general substrate transporter like domains"/>
    <property type="match status" value="2"/>
</dbReference>
<feature type="transmembrane region" description="Helical" evidence="6">
    <location>
        <begin position="697"/>
        <end position="715"/>
    </location>
</feature>
<dbReference type="CDD" id="cd17325">
    <property type="entry name" value="MFS_MdtG_SLC18_like"/>
    <property type="match status" value="1"/>
</dbReference>
<dbReference type="Proteomes" id="UP000006228">
    <property type="component" value="Unassembled WGS sequence"/>
</dbReference>
<dbReference type="GO" id="GO:0022857">
    <property type="term" value="F:transmembrane transporter activity"/>
    <property type="evidence" value="ECO:0007669"/>
    <property type="project" value="InterPro"/>
</dbReference>
<feature type="transmembrane region" description="Helical" evidence="6">
    <location>
        <begin position="369"/>
        <end position="393"/>
    </location>
</feature>
<name>E8M5Y2_PHOS4</name>
<dbReference type="RefSeq" id="WP_008076329.1">
    <property type="nucleotide sequence ID" value="NZ_AEVT01000058.1"/>
</dbReference>
<evidence type="ECO:0000256" key="6">
    <source>
        <dbReference type="SAM" id="Phobius"/>
    </source>
</evidence>
<dbReference type="PANTHER" id="PTHR23506:SF23">
    <property type="entry name" value="GH10249P"/>
    <property type="match status" value="1"/>
</dbReference>
<dbReference type="InterPro" id="IPR050930">
    <property type="entry name" value="MFS_Vesicular_Transporter"/>
</dbReference>
<dbReference type="InterPro" id="IPR011701">
    <property type="entry name" value="MFS"/>
</dbReference>
<evidence type="ECO:0000256" key="3">
    <source>
        <dbReference type="ARBA" id="ARBA00022692"/>
    </source>
</evidence>
<dbReference type="eggNOG" id="COG2814">
    <property type="taxonomic scope" value="Bacteria"/>
</dbReference>
<feature type="domain" description="Major facilitator superfamily (MFS) profile" evidence="7">
    <location>
        <begin position="454"/>
        <end position="838"/>
    </location>
</feature>
<evidence type="ECO:0000256" key="1">
    <source>
        <dbReference type="ARBA" id="ARBA00004141"/>
    </source>
</evidence>
<gene>
    <name evidence="8" type="ORF">VISI1226_00165</name>
</gene>
<evidence type="ECO:0000256" key="2">
    <source>
        <dbReference type="ARBA" id="ARBA00022448"/>
    </source>
</evidence>
<evidence type="ECO:0000256" key="5">
    <source>
        <dbReference type="ARBA" id="ARBA00023136"/>
    </source>
</evidence>
<keyword evidence="4 6" id="KW-1133">Transmembrane helix</keyword>
<feature type="transmembrane region" description="Helical" evidence="6">
    <location>
        <begin position="816"/>
        <end position="837"/>
    </location>
</feature>
<dbReference type="PROSITE" id="PS00216">
    <property type="entry name" value="SUGAR_TRANSPORT_1"/>
    <property type="match status" value="1"/>
</dbReference>
<feature type="transmembrane region" description="Helical" evidence="6">
    <location>
        <begin position="580"/>
        <end position="602"/>
    </location>
</feature>
<dbReference type="OrthoDB" id="7786710at2"/>
<feature type="transmembrane region" description="Helical" evidence="6">
    <location>
        <begin position="722"/>
        <end position="742"/>
    </location>
</feature>
<comment type="caution">
    <text evidence="8">The sequence shown here is derived from an EMBL/GenBank/DDBJ whole genome shotgun (WGS) entry which is preliminary data.</text>
</comment>
<feature type="transmembrane region" description="Helical" evidence="6">
    <location>
        <begin position="492"/>
        <end position="510"/>
    </location>
</feature>
<keyword evidence="5 6" id="KW-0472">Membrane</keyword>
<feature type="transmembrane region" description="Helical" evidence="6">
    <location>
        <begin position="748"/>
        <end position="774"/>
    </location>
</feature>
<keyword evidence="3 6" id="KW-0812">Transmembrane</keyword>
<feature type="transmembrane region" description="Helical" evidence="6">
    <location>
        <begin position="228"/>
        <end position="247"/>
    </location>
</feature>
<dbReference type="Pfam" id="PF07690">
    <property type="entry name" value="MFS_1"/>
    <property type="match status" value="1"/>
</dbReference>
<evidence type="ECO:0000313" key="9">
    <source>
        <dbReference type="Proteomes" id="UP000006228"/>
    </source>
</evidence>
<dbReference type="SUPFAM" id="SSF103473">
    <property type="entry name" value="MFS general substrate transporter"/>
    <property type="match status" value="1"/>
</dbReference>
<keyword evidence="2" id="KW-0813">Transport</keyword>